<dbReference type="AlphaFoldDB" id="A0A6L5YAE4"/>
<dbReference type="RefSeq" id="WP_154528268.1">
    <property type="nucleotide sequence ID" value="NZ_VUNH01000003.1"/>
</dbReference>
<evidence type="ECO:0000256" key="2">
    <source>
        <dbReference type="ARBA" id="ARBA00022448"/>
    </source>
</evidence>
<keyword evidence="6 9" id="KW-1133">Transmembrane helix</keyword>
<dbReference type="EMBL" id="VUNH01000003">
    <property type="protein sequence ID" value="MST55161.1"/>
    <property type="molecule type" value="Genomic_DNA"/>
</dbReference>
<dbReference type="PANTHER" id="PTHR35011">
    <property type="entry name" value="2,3-DIKETO-L-GULONATE TRAP TRANSPORTER SMALL PERMEASE PROTEIN YIAM"/>
    <property type="match status" value="1"/>
</dbReference>
<accession>A0A6L5YAE4</accession>
<evidence type="ECO:0000256" key="7">
    <source>
        <dbReference type="ARBA" id="ARBA00023136"/>
    </source>
</evidence>
<keyword evidence="7 9" id="KW-0472">Membrane</keyword>
<dbReference type="Proteomes" id="UP000473699">
    <property type="component" value="Unassembled WGS sequence"/>
</dbReference>
<feature type="transmembrane region" description="Helical" evidence="9">
    <location>
        <begin position="12"/>
        <end position="38"/>
    </location>
</feature>
<keyword evidence="5 9" id="KW-0812">Transmembrane</keyword>
<evidence type="ECO:0000256" key="3">
    <source>
        <dbReference type="ARBA" id="ARBA00022475"/>
    </source>
</evidence>
<evidence type="ECO:0000256" key="5">
    <source>
        <dbReference type="ARBA" id="ARBA00022692"/>
    </source>
</evidence>
<evidence type="ECO:0000256" key="8">
    <source>
        <dbReference type="ARBA" id="ARBA00038436"/>
    </source>
</evidence>
<dbReference type="GO" id="GO:0005886">
    <property type="term" value="C:plasma membrane"/>
    <property type="evidence" value="ECO:0007669"/>
    <property type="project" value="UniProtKB-SubCell"/>
</dbReference>
<dbReference type="GO" id="GO:0015740">
    <property type="term" value="P:C4-dicarboxylate transport"/>
    <property type="evidence" value="ECO:0007669"/>
    <property type="project" value="TreeGrafter"/>
</dbReference>
<dbReference type="Pfam" id="PF04290">
    <property type="entry name" value="DctQ"/>
    <property type="match status" value="1"/>
</dbReference>
<keyword evidence="2" id="KW-0813">Transport</keyword>
<sequence>MNSLERLSRWVGLFSLWFGGLLLMINIGDIVMGVVLRYLCHAAPIWTEELARFSLVWMVLIGAAAAFLNGDQMSIDFVVNVLPPRGKAFCRFLSAAVQVAVLGVMVWFGAQNVMGGWKMKTMALGVPKAVPLTAVPVGMAMLMAVVVGKYLHDSGSGREKR</sequence>
<feature type="transmembrane region" description="Helical" evidence="9">
    <location>
        <begin position="50"/>
        <end position="68"/>
    </location>
</feature>
<comment type="caution">
    <text evidence="11">The sequence shown here is derived from an EMBL/GenBank/DDBJ whole genome shotgun (WGS) entry which is preliminary data.</text>
</comment>
<evidence type="ECO:0000313" key="11">
    <source>
        <dbReference type="EMBL" id="MST55161.1"/>
    </source>
</evidence>
<evidence type="ECO:0000259" key="10">
    <source>
        <dbReference type="Pfam" id="PF04290"/>
    </source>
</evidence>
<dbReference type="GO" id="GO:0022857">
    <property type="term" value="F:transmembrane transporter activity"/>
    <property type="evidence" value="ECO:0007669"/>
    <property type="project" value="TreeGrafter"/>
</dbReference>
<evidence type="ECO:0000256" key="1">
    <source>
        <dbReference type="ARBA" id="ARBA00004429"/>
    </source>
</evidence>
<organism evidence="11 12">
    <name type="scientific">Pyramidobacter porci</name>
    <dbReference type="NCBI Taxonomy" id="2605789"/>
    <lineage>
        <taxon>Bacteria</taxon>
        <taxon>Thermotogati</taxon>
        <taxon>Synergistota</taxon>
        <taxon>Synergistia</taxon>
        <taxon>Synergistales</taxon>
        <taxon>Dethiosulfovibrionaceae</taxon>
        <taxon>Pyramidobacter</taxon>
    </lineage>
</organism>
<evidence type="ECO:0000256" key="4">
    <source>
        <dbReference type="ARBA" id="ARBA00022519"/>
    </source>
</evidence>
<feature type="domain" description="Tripartite ATP-independent periplasmic transporters DctQ component" evidence="10">
    <location>
        <begin position="30"/>
        <end position="151"/>
    </location>
</feature>
<keyword evidence="4" id="KW-0997">Cell inner membrane</keyword>
<name>A0A6L5YAE4_9BACT</name>
<dbReference type="InterPro" id="IPR055348">
    <property type="entry name" value="DctQ"/>
</dbReference>
<feature type="transmembrane region" description="Helical" evidence="9">
    <location>
        <begin position="130"/>
        <end position="151"/>
    </location>
</feature>
<protein>
    <submittedName>
        <fullName evidence="11">TRAP transporter small permease</fullName>
    </submittedName>
</protein>
<comment type="similarity">
    <text evidence="8">Belongs to the TRAP transporter small permease family.</text>
</comment>
<feature type="transmembrane region" description="Helical" evidence="9">
    <location>
        <begin position="89"/>
        <end position="110"/>
    </location>
</feature>
<gene>
    <name evidence="11" type="ORF">FYJ74_03780</name>
</gene>
<dbReference type="InterPro" id="IPR007387">
    <property type="entry name" value="TRAP_DctQ"/>
</dbReference>
<proteinExistence type="inferred from homology"/>
<comment type="subcellular location">
    <subcellularLocation>
        <location evidence="1">Cell inner membrane</location>
        <topology evidence="1">Multi-pass membrane protein</topology>
    </subcellularLocation>
</comment>
<reference evidence="11 12" key="1">
    <citation type="submission" date="2019-08" db="EMBL/GenBank/DDBJ databases">
        <title>In-depth cultivation of the pig gut microbiome towards novel bacterial diversity and tailored functional studies.</title>
        <authorList>
            <person name="Wylensek D."/>
            <person name="Hitch T.C.A."/>
            <person name="Clavel T."/>
        </authorList>
    </citation>
    <scope>NUCLEOTIDE SEQUENCE [LARGE SCALE GENOMIC DNA]</scope>
    <source>
        <strain evidence="11 12">SM-530-WT-4B</strain>
    </source>
</reference>
<keyword evidence="3" id="KW-1003">Cell membrane</keyword>
<evidence type="ECO:0000256" key="9">
    <source>
        <dbReference type="SAM" id="Phobius"/>
    </source>
</evidence>
<dbReference type="PANTHER" id="PTHR35011:SF2">
    <property type="entry name" value="2,3-DIKETO-L-GULONATE TRAP TRANSPORTER SMALL PERMEASE PROTEIN YIAM"/>
    <property type="match status" value="1"/>
</dbReference>
<keyword evidence="12" id="KW-1185">Reference proteome</keyword>
<evidence type="ECO:0000256" key="6">
    <source>
        <dbReference type="ARBA" id="ARBA00022989"/>
    </source>
</evidence>
<evidence type="ECO:0000313" key="12">
    <source>
        <dbReference type="Proteomes" id="UP000473699"/>
    </source>
</evidence>